<proteinExistence type="predicted"/>
<sequence>MFKVSDIRQSVWQKETKSEYNKKCIVVSSFNIKLISLQVLKTYSSGRVNGKLADSTTYWSRHLILALPELDDNAQGHRRPPGVTSDVIAYMRPYRLIGFIAVTLNSTLSLFRACTRRTVTVEGDGSEHPLTSTADRRMIFFLPRVEIEGAGRGVFTALPPEPCQLSGGTLYLGCAVNIRSKYGRPAPALPLLGAGGGRAGGKLKVHRGPGVSSRRFRALSLFKFDRDSSVGNCEEFQM</sequence>
<dbReference type="Proteomes" id="UP000299102">
    <property type="component" value="Unassembled WGS sequence"/>
</dbReference>
<organism evidence="1 2">
    <name type="scientific">Eumeta variegata</name>
    <name type="common">Bagworm moth</name>
    <name type="synonym">Eumeta japonica</name>
    <dbReference type="NCBI Taxonomy" id="151549"/>
    <lineage>
        <taxon>Eukaryota</taxon>
        <taxon>Metazoa</taxon>
        <taxon>Ecdysozoa</taxon>
        <taxon>Arthropoda</taxon>
        <taxon>Hexapoda</taxon>
        <taxon>Insecta</taxon>
        <taxon>Pterygota</taxon>
        <taxon>Neoptera</taxon>
        <taxon>Endopterygota</taxon>
        <taxon>Lepidoptera</taxon>
        <taxon>Glossata</taxon>
        <taxon>Ditrysia</taxon>
        <taxon>Tineoidea</taxon>
        <taxon>Psychidae</taxon>
        <taxon>Oiketicinae</taxon>
        <taxon>Eumeta</taxon>
    </lineage>
</organism>
<evidence type="ECO:0000313" key="1">
    <source>
        <dbReference type="EMBL" id="GBP34486.1"/>
    </source>
</evidence>
<evidence type="ECO:0000313" key="2">
    <source>
        <dbReference type="Proteomes" id="UP000299102"/>
    </source>
</evidence>
<dbReference type="OrthoDB" id="7447350at2759"/>
<reference evidence="1 2" key="1">
    <citation type="journal article" date="2019" name="Commun. Biol.">
        <title>The bagworm genome reveals a unique fibroin gene that provides high tensile strength.</title>
        <authorList>
            <person name="Kono N."/>
            <person name="Nakamura H."/>
            <person name="Ohtoshi R."/>
            <person name="Tomita M."/>
            <person name="Numata K."/>
            <person name="Arakawa K."/>
        </authorList>
    </citation>
    <scope>NUCLEOTIDE SEQUENCE [LARGE SCALE GENOMIC DNA]</scope>
</reference>
<keyword evidence="2" id="KW-1185">Reference proteome</keyword>
<name>A0A4C1V7N0_EUMVA</name>
<gene>
    <name evidence="1" type="ORF">EVAR_29881_1</name>
</gene>
<dbReference type="AlphaFoldDB" id="A0A4C1V7N0"/>
<protein>
    <submittedName>
        <fullName evidence="1">Uncharacterized protein</fullName>
    </submittedName>
</protein>
<accession>A0A4C1V7N0</accession>
<dbReference type="EMBL" id="BGZK01000289">
    <property type="protein sequence ID" value="GBP34486.1"/>
    <property type="molecule type" value="Genomic_DNA"/>
</dbReference>
<comment type="caution">
    <text evidence="1">The sequence shown here is derived from an EMBL/GenBank/DDBJ whole genome shotgun (WGS) entry which is preliminary data.</text>
</comment>